<evidence type="ECO:0000256" key="1">
    <source>
        <dbReference type="ARBA" id="ARBA00023015"/>
    </source>
</evidence>
<evidence type="ECO:0000313" key="7">
    <source>
        <dbReference type="EMBL" id="MFC5240568.1"/>
    </source>
</evidence>
<dbReference type="InterPro" id="IPR001647">
    <property type="entry name" value="HTH_TetR"/>
</dbReference>
<feature type="compositionally biased region" description="Pro residues" evidence="5">
    <location>
        <begin position="7"/>
        <end position="16"/>
    </location>
</feature>
<dbReference type="InterPro" id="IPR050109">
    <property type="entry name" value="HTH-type_TetR-like_transc_reg"/>
</dbReference>
<organism evidence="7 8">
    <name type="scientific">Streptomyces atrovirens</name>
    <dbReference type="NCBI Taxonomy" id="285556"/>
    <lineage>
        <taxon>Bacteria</taxon>
        <taxon>Bacillati</taxon>
        <taxon>Actinomycetota</taxon>
        <taxon>Actinomycetes</taxon>
        <taxon>Kitasatosporales</taxon>
        <taxon>Streptomycetaceae</taxon>
        <taxon>Streptomyces</taxon>
    </lineage>
</organism>
<keyword evidence="8" id="KW-1185">Reference proteome</keyword>
<feature type="DNA-binding region" description="H-T-H motif" evidence="4">
    <location>
        <begin position="47"/>
        <end position="66"/>
    </location>
</feature>
<dbReference type="Pfam" id="PF17754">
    <property type="entry name" value="TetR_C_14"/>
    <property type="match status" value="1"/>
</dbReference>
<feature type="region of interest" description="Disordered" evidence="5">
    <location>
        <begin position="1"/>
        <end position="24"/>
    </location>
</feature>
<evidence type="ECO:0000256" key="5">
    <source>
        <dbReference type="SAM" id="MobiDB-lite"/>
    </source>
</evidence>
<reference evidence="8" key="1">
    <citation type="journal article" date="2019" name="Int. J. Syst. Evol. Microbiol.">
        <title>The Global Catalogue of Microorganisms (GCM) 10K type strain sequencing project: providing services to taxonomists for standard genome sequencing and annotation.</title>
        <authorList>
            <consortium name="The Broad Institute Genomics Platform"/>
            <consortium name="The Broad Institute Genome Sequencing Center for Infectious Disease"/>
            <person name="Wu L."/>
            <person name="Ma J."/>
        </authorList>
    </citation>
    <scope>NUCLEOTIDE SEQUENCE [LARGE SCALE GENOMIC DNA]</scope>
    <source>
        <strain evidence="8">CGMCC 4.7131</strain>
    </source>
</reference>
<gene>
    <name evidence="7" type="ORF">ACFPWV_11705</name>
</gene>
<protein>
    <submittedName>
        <fullName evidence="7">TetR/AcrR family transcriptional regulator</fullName>
    </submittedName>
</protein>
<dbReference type="RefSeq" id="WP_344557379.1">
    <property type="nucleotide sequence ID" value="NZ_BAAATG010000010.1"/>
</dbReference>
<keyword evidence="1" id="KW-0805">Transcription regulation</keyword>
<dbReference type="PROSITE" id="PS50977">
    <property type="entry name" value="HTH_TETR_2"/>
    <property type="match status" value="1"/>
</dbReference>
<name>A0ABW0DT53_9ACTN</name>
<sequence length="217" mass="23373">MKAAPSPLTPADPPRPGLRERKKIKTREAIRGAAFALIGEEGYDATTIERIAERAEVSPSTVIRYFPAKEDIVLTDESDRPLAAALAARPAGEPWPDSVRHVLRGAVRRAMAEQPEVTLLRARLLAEVPAVRSRTRESLSATGRLLADTIAARTGLAPDGLEVRVATTSLLGGLLEATTYWAERGHTDDLPTLLDRALDVVEHGLPAAKSRSGGHRT</sequence>
<dbReference type="SUPFAM" id="SSF46689">
    <property type="entry name" value="Homeodomain-like"/>
    <property type="match status" value="1"/>
</dbReference>
<dbReference type="PRINTS" id="PR00455">
    <property type="entry name" value="HTHTETR"/>
</dbReference>
<dbReference type="EMBL" id="JBHSKN010000011">
    <property type="protein sequence ID" value="MFC5240568.1"/>
    <property type="molecule type" value="Genomic_DNA"/>
</dbReference>
<evidence type="ECO:0000256" key="4">
    <source>
        <dbReference type="PROSITE-ProRule" id="PRU00335"/>
    </source>
</evidence>
<dbReference type="Gene3D" id="1.10.357.10">
    <property type="entry name" value="Tetracycline Repressor, domain 2"/>
    <property type="match status" value="1"/>
</dbReference>
<dbReference type="Proteomes" id="UP001596035">
    <property type="component" value="Unassembled WGS sequence"/>
</dbReference>
<evidence type="ECO:0000313" key="8">
    <source>
        <dbReference type="Proteomes" id="UP001596035"/>
    </source>
</evidence>
<keyword evidence="3" id="KW-0804">Transcription</keyword>
<dbReference type="InterPro" id="IPR009057">
    <property type="entry name" value="Homeodomain-like_sf"/>
</dbReference>
<evidence type="ECO:0000259" key="6">
    <source>
        <dbReference type="PROSITE" id="PS50977"/>
    </source>
</evidence>
<accession>A0ABW0DT53</accession>
<evidence type="ECO:0000256" key="3">
    <source>
        <dbReference type="ARBA" id="ARBA00023163"/>
    </source>
</evidence>
<dbReference type="Pfam" id="PF00440">
    <property type="entry name" value="TetR_N"/>
    <property type="match status" value="1"/>
</dbReference>
<keyword evidence="2 4" id="KW-0238">DNA-binding</keyword>
<feature type="domain" description="HTH tetR-type" evidence="6">
    <location>
        <begin position="24"/>
        <end position="84"/>
    </location>
</feature>
<dbReference type="Gene3D" id="1.10.10.60">
    <property type="entry name" value="Homeodomain-like"/>
    <property type="match status" value="1"/>
</dbReference>
<proteinExistence type="predicted"/>
<evidence type="ECO:0000256" key="2">
    <source>
        <dbReference type="ARBA" id="ARBA00023125"/>
    </source>
</evidence>
<dbReference type="PANTHER" id="PTHR30055:SF234">
    <property type="entry name" value="HTH-TYPE TRANSCRIPTIONAL REGULATOR BETI"/>
    <property type="match status" value="1"/>
</dbReference>
<comment type="caution">
    <text evidence="7">The sequence shown here is derived from an EMBL/GenBank/DDBJ whole genome shotgun (WGS) entry which is preliminary data.</text>
</comment>
<dbReference type="PANTHER" id="PTHR30055">
    <property type="entry name" value="HTH-TYPE TRANSCRIPTIONAL REGULATOR RUTR"/>
    <property type="match status" value="1"/>
</dbReference>
<dbReference type="InterPro" id="IPR041347">
    <property type="entry name" value="MftR_C"/>
</dbReference>